<dbReference type="OrthoDB" id="40611at2"/>
<accession>A0A2U1DFA2</accession>
<dbReference type="GO" id="GO:0005524">
    <property type="term" value="F:ATP binding"/>
    <property type="evidence" value="ECO:0007669"/>
    <property type="project" value="InterPro"/>
</dbReference>
<dbReference type="InterPro" id="IPR003806">
    <property type="entry name" value="ATP-grasp_PylC-type"/>
</dbReference>
<gene>
    <name evidence="2" type="ORF">C7384_101279</name>
</gene>
<evidence type="ECO:0000259" key="1">
    <source>
        <dbReference type="Pfam" id="PF02655"/>
    </source>
</evidence>
<dbReference type="AlphaFoldDB" id="A0A2U1DFA2"/>
<dbReference type="GO" id="GO:0046872">
    <property type="term" value="F:metal ion binding"/>
    <property type="evidence" value="ECO:0007669"/>
    <property type="project" value="InterPro"/>
</dbReference>
<name>A0A2U1DFA2_9LACO</name>
<dbReference type="Gene3D" id="3.30.470.20">
    <property type="entry name" value="ATP-grasp fold, B domain"/>
    <property type="match status" value="1"/>
</dbReference>
<dbReference type="Pfam" id="PF02655">
    <property type="entry name" value="ATP-grasp_3"/>
    <property type="match status" value="1"/>
</dbReference>
<reference evidence="2 3" key="1">
    <citation type="submission" date="2018-04" db="EMBL/GenBank/DDBJ databases">
        <title>Genomic Encyclopedia of Type Strains, Phase IV (KMG-IV): sequencing the most valuable type-strain genomes for metagenomic binning, comparative biology and taxonomic classification.</title>
        <authorList>
            <person name="Goeker M."/>
        </authorList>
    </citation>
    <scope>NUCLEOTIDE SEQUENCE [LARGE SCALE GENOMIC DNA]</scope>
    <source>
        <strain evidence="2 3">DSM 28795</strain>
    </source>
</reference>
<comment type="caution">
    <text evidence="2">The sequence shown here is derived from an EMBL/GenBank/DDBJ whole genome shotgun (WGS) entry which is preliminary data.</text>
</comment>
<evidence type="ECO:0000313" key="2">
    <source>
        <dbReference type="EMBL" id="PVY86363.1"/>
    </source>
</evidence>
<keyword evidence="3" id="KW-1185">Reference proteome</keyword>
<protein>
    <submittedName>
        <fullName evidence="2">ATP-grasp domain-containing protein</fullName>
    </submittedName>
</protein>
<organism evidence="2 3">
    <name type="scientific">Convivina intestini</name>
    <dbReference type="NCBI Taxonomy" id="1505726"/>
    <lineage>
        <taxon>Bacteria</taxon>
        <taxon>Bacillati</taxon>
        <taxon>Bacillota</taxon>
        <taxon>Bacilli</taxon>
        <taxon>Lactobacillales</taxon>
        <taxon>Lactobacillaceae</taxon>
        <taxon>Convivina</taxon>
    </lineage>
</organism>
<dbReference type="SUPFAM" id="SSF56059">
    <property type="entry name" value="Glutathione synthetase ATP-binding domain-like"/>
    <property type="match status" value="1"/>
</dbReference>
<evidence type="ECO:0000313" key="3">
    <source>
        <dbReference type="Proteomes" id="UP000245433"/>
    </source>
</evidence>
<proteinExistence type="predicted"/>
<dbReference type="Proteomes" id="UP000245433">
    <property type="component" value="Unassembled WGS sequence"/>
</dbReference>
<feature type="domain" description="ATP-grasp fold PylC-type" evidence="1">
    <location>
        <begin position="116"/>
        <end position="252"/>
    </location>
</feature>
<dbReference type="RefSeq" id="WP_089937689.1">
    <property type="nucleotide sequence ID" value="NZ_CAKOEX010000001.1"/>
</dbReference>
<sequence length="345" mass="39487">MRVQGSRVLVTGARAPIAVALMDQLVEAGFKVWATDSVDFALGRHFQKLEGFETTAPCRFQTDQYIADINAIVKKHDIDWILPSNEETFWLSRQRQELIVPLFAGDFSIISQLHHKRKYGELLQEAGLRVPKSFNEPGPNRIIKNDYSRFTGVGEADQAQPYFYQEKITGKEWCITVVAQDGEIQAGIVYDKAFNFRGSSSVYFADQQRPDILAEFAKLMRSTNYTGLIGADLIESDADQGLYFIDINPRGTSGLVLLNANFWRGEGVSLKSDRRASLALLPLFWRHPILTRRAFSRSKDIFNGMAIAHPYYLQFVQMYDWWRYAHHQGINLRQATVYDIEWDGQ</sequence>
<dbReference type="EMBL" id="QEKT01000001">
    <property type="protein sequence ID" value="PVY86363.1"/>
    <property type="molecule type" value="Genomic_DNA"/>
</dbReference>
<dbReference type="Gene3D" id="3.40.50.20">
    <property type="match status" value="1"/>
</dbReference>